<evidence type="ECO:0000313" key="3">
    <source>
        <dbReference type="EMBL" id="ODR99027.1"/>
    </source>
</evidence>
<dbReference type="RefSeq" id="WP_069437744.1">
    <property type="nucleotide sequence ID" value="NZ_LPWG01000012.1"/>
</dbReference>
<proteinExistence type="predicted"/>
<dbReference type="PANTHER" id="PTHR40547:SF1">
    <property type="entry name" value="SLL0298 PROTEIN"/>
    <property type="match status" value="1"/>
</dbReference>
<reference evidence="3 4" key="1">
    <citation type="journal article" date="2016" name="Environ. Microbiol.">
        <title>New Methyloceanibacter diversity from North Sea sediments includes methanotroph containing solely the soluble methane monooxygenase.</title>
        <authorList>
            <person name="Vekeman B."/>
            <person name="Kerckhof F.M."/>
            <person name="Cremers G."/>
            <person name="de Vos P."/>
            <person name="Vandamme P."/>
            <person name="Boon N."/>
            <person name="Op den Camp H.J."/>
            <person name="Heylen K."/>
        </authorList>
    </citation>
    <scope>NUCLEOTIDE SEQUENCE [LARGE SCALE GENOMIC DNA]</scope>
    <source>
        <strain evidence="3 4">R-67174</strain>
    </source>
</reference>
<evidence type="ECO:0000256" key="1">
    <source>
        <dbReference type="SAM" id="Phobius"/>
    </source>
</evidence>
<name>A0A1E3VZP6_9HYPH</name>
<evidence type="ECO:0000313" key="4">
    <source>
        <dbReference type="Proteomes" id="UP000094501"/>
    </source>
</evidence>
<protein>
    <recommendedName>
        <fullName evidence="2">DUF2062 domain-containing protein</fullName>
    </recommendedName>
</protein>
<keyword evidence="1" id="KW-0812">Transmembrane</keyword>
<sequence>MLFKRREAESLLNRLRVSLWPRRSWGRSTRYVVHRVRRLSATPHAVALGFAAGVFVSSTPFIGFHMALSAALAWIVGGSIVAALLGTFVGNPLTYPLFWVGSYEVGSLMLGRDDGDVKLDLSQGIFQTDQIWTLLKPMTLGSIPIGVALALLTYVLVRPAVNAYQHRRRELRPPNEAVGTR</sequence>
<feature type="transmembrane region" description="Helical" evidence="1">
    <location>
        <begin position="45"/>
        <end position="64"/>
    </location>
</feature>
<feature type="domain" description="DUF2062" evidence="2">
    <location>
        <begin position="27"/>
        <end position="169"/>
    </location>
</feature>
<dbReference type="Pfam" id="PF09835">
    <property type="entry name" value="DUF2062"/>
    <property type="match status" value="1"/>
</dbReference>
<dbReference type="OrthoDB" id="7360463at2"/>
<dbReference type="EMBL" id="LPWG01000012">
    <property type="protein sequence ID" value="ODR99027.1"/>
    <property type="molecule type" value="Genomic_DNA"/>
</dbReference>
<accession>A0A1E3VZP6</accession>
<keyword evidence="1" id="KW-1133">Transmembrane helix</keyword>
<dbReference type="PANTHER" id="PTHR40547">
    <property type="entry name" value="SLL0298 PROTEIN"/>
    <property type="match status" value="1"/>
</dbReference>
<keyword evidence="4" id="KW-1185">Reference proteome</keyword>
<dbReference type="InterPro" id="IPR018639">
    <property type="entry name" value="DUF2062"/>
</dbReference>
<evidence type="ECO:0000259" key="2">
    <source>
        <dbReference type="Pfam" id="PF09835"/>
    </source>
</evidence>
<feature type="transmembrane region" description="Helical" evidence="1">
    <location>
        <begin position="142"/>
        <end position="161"/>
    </location>
</feature>
<keyword evidence="1" id="KW-0472">Membrane</keyword>
<feature type="transmembrane region" description="Helical" evidence="1">
    <location>
        <begin position="71"/>
        <end position="90"/>
    </location>
</feature>
<organism evidence="3 4">
    <name type="scientific">Methyloceanibacter methanicus</name>
    <dbReference type="NCBI Taxonomy" id="1774968"/>
    <lineage>
        <taxon>Bacteria</taxon>
        <taxon>Pseudomonadati</taxon>
        <taxon>Pseudomonadota</taxon>
        <taxon>Alphaproteobacteria</taxon>
        <taxon>Hyphomicrobiales</taxon>
        <taxon>Hyphomicrobiaceae</taxon>
        <taxon>Methyloceanibacter</taxon>
    </lineage>
</organism>
<dbReference type="Proteomes" id="UP000094501">
    <property type="component" value="Unassembled WGS sequence"/>
</dbReference>
<dbReference type="STRING" id="1774968.AUC68_07730"/>
<comment type="caution">
    <text evidence="3">The sequence shown here is derived from an EMBL/GenBank/DDBJ whole genome shotgun (WGS) entry which is preliminary data.</text>
</comment>
<dbReference type="AlphaFoldDB" id="A0A1E3VZP6"/>
<gene>
    <name evidence="3" type="ORF">AUC68_07730</name>
</gene>